<dbReference type="AlphaFoldDB" id="A0A9W8M2W4"/>
<keyword evidence="2" id="KW-0223">Dioxygenase</keyword>
<organism evidence="7 8">
    <name type="scientific">Coemansia brasiliensis</name>
    <dbReference type="NCBI Taxonomy" id="2650707"/>
    <lineage>
        <taxon>Eukaryota</taxon>
        <taxon>Fungi</taxon>
        <taxon>Fungi incertae sedis</taxon>
        <taxon>Zoopagomycota</taxon>
        <taxon>Kickxellomycotina</taxon>
        <taxon>Kickxellomycetes</taxon>
        <taxon>Kickxellales</taxon>
        <taxon>Kickxellaceae</taxon>
        <taxon>Coemansia</taxon>
    </lineage>
</organism>
<protein>
    <recommendedName>
        <fullName evidence="6">Alpha-ketoglutarate-dependent dioxygenase AlkB-like domain-containing protein</fullName>
    </recommendedName>
</protein>
<feature type="domain" description="Alpha-ketoglutarate-dependent dioxygenase AlkB-like" evidence="6">
    <location>
        <begin position="168"/>
        <end position="352"/>
    </location>
</feature>
<evidence type="ECO:0000256" key="5">
    <source>
        <dbReference type="PIRSR" id="PIRSR604574-2"/>
    </source>
</evidence>
<evidence type="ECO:0000256" key="4">
    <source>
        <dbReference type="ARBA" id="ARBA00023004"/>
    </source>
</evidence>
<keyword evidence="8" id="KW-1185">Reference proteome</keyword>
<proteinExistence type="predicted"/>
<sequence length="357" mass="39806">MSQQTAFRRAEKQFKARDRQPDLAKVIDFTAIGTDSVAGVRRLSLSHSLCSPISLPFKVFAQSRPPAYSIDKHPGLIIIPNPFTDEAQRWIARKCLCDCTRPPNRTNLDPFFDLPSTSLFALASNTNNDAEQLGDECRVSSRKNTGTIDPGITMPKDQFYSRSALPADLLERLRWCTLGWQYNWTTKLYDLGASEFDSELDDLMRSLAIAVTSVSALPHTDKYNESQFVSQAGIINYYDERTTMAGHVDKTEENMDAPLISCSIGLTCVYLIGGSTRDTEPTPILLRSGDVLAMCGESRMAFHGVPRVLANTAPSYLTNLDAGNNDAVSGKYPQWHNFAKYMETHRINCNARKCLNI</sequence>
<dbReference type="SUPFAM" id="SSF51197">
    <property type="entry name" value="Clavaminate synthase-like"/>
    <property type="match status" value="1"/>
</dbReference>
<name>A0A9W8M2W4_9FUNG</name>
<gene>
    <name evidence="7" type="ORF">IWW36_000060</name>
</gene>
<dbReference type="PANTHER" id="PTHR16557">
    <property type="entry name" value="ALKYLATED DNA REPAIR PROTEIN ALKB-RELATED"/>
    <property type="match status" value="1"/>
</dbReference>
<keyword evidence="4 5" id="KW-0408">Iron</keyword>
<dbReference type="OrthoDB" id="6614653at2759"/>
<evidence type="ECO:0000259" key="6">
    <source>
        <dbReference type="Pfam" id="PF13532"/>
    </source>
</evidence>
<feature type="binding site" evidence="5">
    <location>
        <position position="303"/>
    </location>
    <ligand>
        <name>Fe cation</name>
        <dbReference type="ChEBI" id="CHEBI:24875"/>
        <note>catalytic</note>
    </ligand>
</feature>
<dbReference type="GO" id="GO:0005737">
    <property type="term" value="C:cytoplasm"/>
    <property type="evidence" value="ECO:0007669"/>
    <property type="project" value="TreeGrafter"/>
</dbReference>
<dbReference type="InterPro" id="IPR037151">
    <property type="entry name" value="AlkB-like_sf"/>
</dbReference>
<evidence type="ECO:0000256" key="3">
    <source>
        <dbReference type="ARBA" id="ARBA00023002"/>
    </source>
</evidence>
<comment type="caution">
    <text evidence="7">The sequence shown here is derived from an EMBL/GenBank/DDBJ whole genome shotgun (WGS) entry which is preliminary data.</text>
</comment>
<keyword evidence="1 5" id="KW-0479">Metal-binding</keyword>
<dbReference type="InterPro" id="IPR004574">
    <property type="entry name" value="Alkb"/>
</dbReference>
<keyword evidence="3" id="KW-0560">Oxidoreductase</keyword>
<accession>A0A9W8M2W4</accession>
<reference evidence="7" key="1">
    <citation type="submission" date="2022-07" db="EMBL/GenBank/DDBJ databases">
        <title>Phylogenomic reconstructions and comparative analyses of Kickxellomycotina fungi.</title>
        <authorList>
            <person name="Reynolds N.K."/>
            <person name="Stajich J.E."/>
            <person name="Barry K."/>
            <person name="Grigoriev I.V."/>
            <person name="Crous P."/>
            <person name="Smith M.E."/>
        </authorList>
    </citation>
    <scope>NUCLEOTIDE SEQUENCE</scope>
    <source>
        <strain evidence="7">NRRL 1566</strain>
    </source>
</reference>
<dbReference type="GO" id="GO:0046872">
    <property type="term" value="F:metal ion binding"/>
    <property type="evidence" value="ECO:0007669"/>
    <property type="project" value="UniProtKB-KW"/>
</dbReference>
<evidence type="ECO:0000256" key="1">
    <source>
        <dbReference type="ARBA" id="ARBA00022723"/>
    </source>
</evidence>
<dbReference type="InterPro" id="IPR027450">
    <property type="entry name" value="AlkB-like"/>
</dbReference>
<dbReference type="Gene3D" id="2.60.120.590">
    <property type="entry name" value="Alpha-ketoglutarate-dependent dioxygenase AlkB-like"/>
    <property type="match status" value="1"/>
</dbReference>
<dbReference type="GO" id="GO:0051213">
    <property type="term" value="F:dioxygenase activity"/>
    <property type="evidence" value="ECO:0007669"/>
    <property type="project" value="UniProtKB-KW"/>
</dbReference>
<evidence type="ECO:0000313" key="7">
    <source>
        <dbReference type="EMBL" id="KAJ2852703.1"/>
    </source>
</evidence>
<dbReference type="Pfam" id="PF13532">
    <property type="entry name" value="2OG-FeII_Oxy_2"/>
    <property type="match status" value="1"/>
</dbReference>
<dbReference type="GO" id="GO:0005634">
    <property type="term" value="C:nucleus"/>
    <property type="evidence" value="ECO:0007669"/>
    <property type="project" value="TreeGrafter"/>
</dbReference>
<dbReference type="Proteomes" id="UP001139887">
    <property type="component" value="Unassembled WGS sequence"/>
</dbReference>
<dbReference type="PANTHER" id="PTHR16557:SF2">
    <property type="entry name" value="NUCLEIC ACID DIOXYGENASE ALKBH1"/>
    <property type="match status" value="1"/>
</dbReference>
<comment type="cofactor">
    <cofactor evidence="5">
        <name>Fe(2+)</name>
        <dbReference type="ChEBI" id="CHEBI:29033"/>
    </cofactor>
    <text evidence="5">Binds 1 Fe(2+) ion per subunit.</text>
</comment>
<evidence type="ECO:0000313" key="8">
    <source>
        <dbReference type="Proteomes" id="UP001139887"/>
    </source>
</evidence>
<evidence type="ECO:0000256" key="2">
    <source>
        <dbReference type="ARBA" id="ARBA00022964"/>
    </source>
</evidence>
<dbReference type="EMBL" id="JANBUW010000001">
    <property type="protein sequence ID" value="KAJ2852703.1"/>
    <property type="molecule type" value="Genomic_DNA"/>
</dbReference>
<feature type="binding site" evidence="5">
    <location>
        <position position="247"/>
    </location>
    <ligand>
        <name>Fe cation</name>
        <dbReference type="ChEBI" id="CHEBI:24875"/>
        <note>catalytic</note>
    </ligand>
</feature>
<feature type="binding site" evidence="5">
    <location>
        <position position="249"/>
    </location>
    <ligand>
        <name>Fe cation</name>
        <dbReference type="ChEBI" id="CHEBI:24875"/>
        <note>catalytic</note>
    </ligand>
</feature>